<evidence type="ECO:0000256" key="12">
    <source>
        <dbReference type="RuleBase" id="RU368004"/>
    </source>
</evidence>
<dbReference type="OrthoDB" id="10047021at2759"/>
<evidence type="ECO:0000256" key="10">
    <source>
        <dbReference type="ARBA" id="ARBA00022694"/>
    </source>
</evidence>
<comment type="similarity">
    <text evidence="3 12">Belongs to the TRM44 family.</text>
</comment>
<comment type="caution">
    <text evidence="14">The sequence shown here is derived from an EMBL/GenBank/DDBJ whole genome shotgun (WGS) entry which is preliminary data.</text>
</comment>
<dbReference type="PANTHER" id="PTHR21210:SF0">
    <property type="entry name" value="TRNA (URACIL-O(2)-)-METHYLTRANSFERASE-RELATED"/>
    <property type="match status" value="1"/>
</dbReference>
<evidence type="ECO:0000256" key="7">
    <source>
        <dbReference type="ARBA" id="ARBA00022603"/>
    </source>
</evidence>
<dbReference type="AlphaFoldDB" id="A0A1B7NUC8"/>
<evidence type="ECO:0000256" key="2">
    <source>
        <dbReference type="ARBA" id="ARBA00004496"/>
    </source>
</evidence>
<evidence type="ECO:0000256" key="9">
    <source>
        <dbReference type="ARBA" id="ARBA00022691"/>
    </source>
</evidence>
<dbReference type="STRING" id="1658172.A0A1B7NUC8"/>
<dbReference type="InterPro" id="IPR029063">
    <property type="entry name" value="SAM-dependent_MTases_sf"/>
</dbReference>
<keyword evidence="8 12" id="KW-0808">Transferase</keyword>
<dbReference type="GO" id="GO:0030488">
    <property type="term" value="P:tRNA methylation"/>
    <property type="evidence" value="ECO:0007669"/>
    <property type="project" value="UniProtKB-UniRule"/>
</dbReference>
<evidence type="ECO:0000313" key="14">
    <source>
        <dbReference type="EMBL" id="OAX80365.1"/>
    </source>
</evidence>
<evidence type="ECO:0000256" key="5">
    <source>
        <dbReference type="ARBA" id="ARBA00017788"/>
    </source>
</evidence>
<comment type="function">
    <text evidence="1">Probable adenosyl-L-methionine (AdoMet)-dependent tRNA (uracil-O(2)-)-methyltransferase.</text>
</comment>
<dbReference type="EC" id="2.1.1.211" evidence="4 12"/>
<keyword evidence="6 12" id="KW-0963">Cytoplasm</keyword>
<evidence type="ECO:0000313" key="15">
    <source>
        <dbReference type="Proteomes" id="UP000091918"/>
    </source>
</evidence>
<sequence length="695" mass="76628">MRSAENTCAGDGSIAPTDMAFGATLRHSFLSSSSKTWITSPQLSSTGETFSMEAFLSVTIHLLANPNINCSHVFRADILYDSSGVIKPPNDKERGFCGSPSERVDACQTSTPGPLSMPSESFPGFCLQRTVVRRFVPRKQIDRPIEQTCHYYEGICNVDISDNVRKERQRCLVVFTPHVFSEGEIPYYHPPIQALSLSYDINHSANSESEYSGTLSVHFSPFISGLPRSIPYRLQRTLLALLSTHVRLSRKPFAAAGPPKSRTVALKDNIIPQHVVQNTYSRLKQTYAAHLMNNWVETTEPSKHVFEDIAIAAFLIELWRDMYSPLNPNRENITDRAEDSLPVFPGFVDIACGNGVLTYILHAEGYDGWGFDARRRKSWSTFPASTQDRLKETICIPKPFKDVLERMGDSILKSVQKTTTDIHDGIFDKDTFIISNHADELTVWTPLLGALSNLRHPLPFLAIPCCSHSISGMRYRYPAPASTQPRKKGSNGVNMLSEIHSDNSNSHGTNRNLAKQPEKQDERQENGQKAENSSPVAAAAGAAQQNPQPLTGDLMALRALKLEERTNPDSQNSMYASLTAKVMQIAAEVGYESDVDKTLLRIPSTRNVGVIGGVKSVMVMKGRGKEVGEKSSCLQFGLKETEMGMGTRKVESVVEGECEKDGGVAAAAKLWVRRSLGLREPQGRGRLKGGASLGH</sequence>
<evidence type="ECO:0000256" key="13">
    <source>
        <dbReference type="SAM" id="MobiDB-lite"/>
    </source>
</evidence>
<dbReference type="Proteomes" id="UP000091918">
    <property type="component" value="Unassembled WGS sequence"/>
</dbReference>
<dbReference type="GO" id="GO:0005737">
    <property type="term" value="C:cytoplasm"/>
    <property type="evidence" value="ECO:0007669"/>
    <property type="project" value="UniProtKB-SubCell"/>
</dbReference>
<reference evidence="14 15" key="1">
    <citation type="submission" date="2015-07" db="EMBL/GenBank/DDBJ databases">
        <title>Emmonsia species relationships and genome sequence.</title>
        <authorList>
            <person name="Cuomo C.A."/>
            <person name="Schwartz I.S."/>
            <person name="Kenyon C."/>
            <person name="de Hoog G.S."/>
            <person name="Govender N.P."/>
            <person name="Botha A."/>
            <person name="Moreno L."/>
            <person name="de Vries M."/>
            <person name="Munoz J.F."/>
            <person name="Stielow J.B."/>
        </authorList>
    </citation>
    <scope>NUCLEOTIDE SEQUENCE [LARGE SCALE GENOMIC DNA]</scope>
    <source>
        <strain evidence="14 15">CBS 136260</strain>
    </source>
</reference>
<accession>A0A1B7NUC8</accession>
<dbReference type="SUPFAM" id="SSF53335">
    <property type="entry name" value="S-adenosyl-L-methionine-dependent methyltransferases"/>
    <property type="match status" value="1"/>
</dbReference>
<name>A0A1B7NUC8_9EURO</name>
<evidence type="ECO:0000256" key="11">
    <source>
        <dbReference type="ARBA" id="ARBA00047957"/>
    </source>
</evidence>
<evidence type="ECO:0000256" key="6">
    <source>
        <dbReference type="ARBA" id="ARBA00022490"/>
    </source>
</evidence>
<dbReference type="GO" id="GO:0141101">
    <property type="term" value="F:tRNA(Ser) (uridine(44)-2'-O-)-methyltransferase activity"/>
    <property type="evidence" value="ECO:0007669"/>
    <property type="project" value="UniProtKB-EC"/>
</dbReference>
<comment type="function">
    <text evidence="12">Adenosyl-L-methionine (AdoMet)-dependent tRNA (uracil-O(2)-)-methyltransferase.</text>
</comment>
<keyword evidence="15" id="KW-1185">Reference proteome</keyword>
<evidence type="ECO:0000256" key="4">
    <source>
        <dbReference type="ARBA" id="ARBA00012795"/>
    </source>
</evidence>
<proteinExistence type="inferred from homology"/>
<dbReference type="EMBL" id="LGUA01000722">
    <property type="protein sequence ID" value="OAX80365.1"/>
    <property type="molecule type" value="Genomic_DNA"/>
</dbReference>
<protein>
    <recommendedName>
        <fullName evidence="5 12">tRNA (uracil-O(2)-)-methyltransferase</fullName>
        <ecNumber evidence="4 12">2.1.1.211</ecNumber>
    </recommendedName>
</protein>
<evidence type="ECO:0000256" key="1">
    <source>
        <dbReference type="ARBA" id="ARBA00002778"/>
    </source>
</evidence>
<feature type="compositionally biased region" description="Polar residues" evidence="13">
    <location>
        <begin position="502"/>
        <end position="513"/>
    </location>
</feature>
<evidence type="ECO:0000256" key="8">
    <source>
        <dbReference type="ARBA" id="ARBA00022679"/>
    </source>
</evidence>
<keyword evidence="9 12" id="KW-0949">S-adenosyl-L-methionine</keyword>
<organism evidence="14 15">
    <name type="scientific">Emergomyces africanus</name>
    <dbReference type="NCBI Taxonomy" id="1955775"/>
    <lineage>
        <taxon>Eukaryota</taxon>
        <taxon>Fungi</taxon>
        <taxon>Dikarya</taxon>
        <taxon>Ascomycota</taxon>
        <taxon>Pezizomycotina</taxon>
        <taxon>Eurotiomycetes</taxon>
        <taxon>Eurotiomycetidae</taxon>
        <taxon>Onygenales</taxon>
        <taxon>Ajellomycetaceae</taxon>
        <taxon>Emergomyces</taxon>
    </lineage>
</organism>
<feature type="region of interest" description="Disordered" evidence="13">
    <location>
        <begin position="478"/>
        <end position="550"/>
    </location>
</feature>
<comment type="subcellular location">
    <subcellularLocation>
        <location evidence="2 12">Cytoplasm</location>
    </subcellularLocation>
</comment>
<dbReference type="InterPro" id="IPR011671">
    <property type="entry name" value="tRNA_uracil_MeTrfase"/>
</dbReference>
<dbReference type="Pfam" id="PF07757">
    <property type="entry name" value="AdoMet_MTase"/>
    <property type="match status" value="1"/>
</dbReference>
<gene>
    <name evidence="14" type="ORF">ACJ72_05305</name>
</gene>
<feature type="compositionally biased region" description="Basic and acidic residues" evidence="13">
    <location>
        <begin position="516"/>
        <end position="528"/>
    </location>
</feature>
<comment type="catalytic activity">
    <reaction evidence="11 12">
        <text>uridine(44) in tRNA(Ser) + S-adenosyl-L-methionine = 2'-O-methyluridine(44) in tRNA(Ser) + S-adenosyl-L-homocysteine + H(+)</text>
        <dbReference type="Rhea" id="RHEA:43100"/>
        <dbReference type="Rhea" id="RHEA-COMP:10339"/>
        <dbReference type="Rhea" id="RHEA-COMP:10340"/>
        <dbReference type="ChEBI" id="CHEBI:15378"/>
        <dbReference type="ChEBI" id="CHEBI:57856"/>
        <dbReference type="ChEBI" id="CHEBI:59789"/>
        <dbReference type="ChEBI" id="CHEBI:65315"/>
        <dbReference type="ChEBI" id="CHEBI:74478"/>
        <dbReference type="EC" id="2.1.1.211"/>
    </reaction>
</comment>
<keyword evidence="7 12" id="KW-0489">Methyltransferase</keyword>
<dbReference type="PANTHER" id="PTHR21210">
    <property type="entry name" value="TRNA (URACIL-O(2)-)-METHYLTRANSFERASE-RELATED"/>
    <property type="match status" value="1"/>
</dbReference>
<evidence type="ECO:0000256" key="3">
    <source>
        <dbReference type="ARBA" id="ARBA00009056"/>
    </source>
</evidence>
<keyword evidence="10 12" id="KW-0819">tRNA processing</keyword>